<sequence length="516" mass="57701">MSLSNLEFVRRGFSRLAGMCPVAVAGELLSAVEAYESQREVVLEGLAHVGPLVLDVIQWSLLVRLADPSRPRMKSDGTSLASWLLNLIAFATQLYLKWPHLQLDVTLNFLVNLAQVRAAGAVEGWRCRFLTTTIFLNPTHQQKGLAPEMMLLKSILEQLAEVQLVDDAKDLNTQGSGPLLARRTVWSLDSAGGTAADPRARLDRIDRLKRALLSRDTQPGGDGSTLLQRLLLCLVQQKTLITYGLDTPHIKLIAEMLDKWRNGSVSDFGSEGCGFESHLDRPFFSDHGLFFSCPITFLTASSFMTAVRQHRQTAAKTPPVPCLLPRSRKFHDMILELVSFAEAEIPPTSADTQTPPPTATLPELLAKRTLLPWDVLVQSFPDLDAPTALLITRPALRRAVQELVPYGPACEKQVALLEQQVRRALPGHDWRNISDHSTVEFRIFRGTLKYNTLIATLQMVNRICDVALILSDDELKALSWTSFVSLLSEEEYPELISYLKERRLYINEPVMMEDEI</sequence>
<protein>
    <submittedName>
        <fullName evidence="2">Zinc-binding protein</fullName>
    </submittedName>
</protein>
<evidence type="ECO:0000259" key="1">
    <source>
        <dbReference type="Pfam" id="PF11732"/>
    </source>
</evidence>
<dbReference type="Proteomes" id="UP001141327">
    <property type="component" value="Unassembled WGS sequence"/>
</dbReference>
<proteinExistence type="predicted"/>
<dbReference type="InterPro" id="IPR040007">
    <property type="entry name" value="Tho2"/>
</dbReference>
<dbReference type="InterPro" id="IPR021726">
    <property type="entry name" value="THO_THOC2_N"/>
</dbReference>
<evidence type="ECO:0000313" key="3">
    <source>
        <dbReference type="Proteomes" id="UP001141327"/>
    </source>
</evidence>
<dbReference type="PANTHER" id="PTHR21597">
    <property type="entry name" value="THO2 PROTEIN"/>
    <property type="match status" value="1"/>
</dbReference>
<evidence type="ECO:0000313" key="2">
    <source>
        <dbReference type="EMBL" id="KAJ4453269.1"/>
    </source>
</evidence>
<gene>
    <name evidence="2" type="ORF">PAPYR_12301</name>
</gene>
<accession>A0ABQ8U238</accession>
<reference evidence="2" key="1">
    <citation type="journal article" date="2022" name="bioRxiv">
        <title>Genomics of Preaxostyla Flagellates Illuminates Evolutionary Transitions and the Path Towards Mitochondrial Loss.</title>
        <authorList>
            <person name="Novak L.V.F."/>
            <person name="Treitli S.C."/>
            <person name="Pyrih J."/>
            <person name="Halakuc P."/>
            <person name="Pipaliya S.V."/>
            <person name="Vacek V."/>
            <person name="Brzon O."/>
            <person name="Soukal P."/>
            <person name="Eme L."/>
            <person name="Dacks J.B."/>
            <person name="Karnkowska A."/>
            <person name="Elias M."/>
            <person name="Hampl V."/>
        </authorList>
    </citation>
    <scope>NUCLEOTIDE SEQUENCE</scope>
    <source>
        <strain evidence="2">RCP-MX</strain>
    </source>
</reference>
<organism evidence="2 3">
    <name type="scientific">Paratrimastix pyriformis</name>
    <dbReference type="NCBI Taxonomy" id="342808"/>
    <lineage>
        <taxon>Eukaryota</taxon>
        <taxon>Metamonada</taxon>
        <taxon>Preaxostyla</taxon>
        <taxon>Paratrimastigidae</taxon>
        <taxon>Paratrimastix</taxon>
    </lineage>
</organism>
<comment type="caution">
    <text evidence="2">The sequence shown here is derived from an EMBL/GenBank/DDBJ whole genome shotgun (WGS) entry which is preliminary data.</text>
</comment>
<keyword evidence="3" id="KW-1185">Reference proteome</keyword>
<dbReference type="EMBL" id="JAPMOS010000288">
    <property type="protein sequence ID" value="KAJ4453269.1"/>
    <property type="molecule type" value="Genomic_DNA"/>
</dbReference>
<name>A0ABQ8U238_9EUKA</name>
<dbReference type="PANTHER" id="PTHR21597:SF0">
    <property type="entry name" value="THO COMPLEX SUBUNIT 2"/>
    <property type="match status" value="1"/>
</dbReference>
<feature type="domain" description="THO complex subunitTHOC2 N-terminal" evidence="1">
    <location>
        <begin position="14"/>
        <end position="87"/>
    </location>
</feature>
<dbReference type="Pfam" id="PF11732">
    <property type="entry name" value="Thoc2"/>
    <property type="match status" value="1"/>
</dbReference>